<organism evidence="2 3">
    <name type="scientific">Providencia heimbachae ATCC 35613</name>
    <dbReference type="NCBI Taxonomy" id="1354272"/>
    <lineage>
        <taxon>Bacteria</taxon>
        <taxon>Pseudomonadati</taxon>
        <taxon>Pseudomonadota</taxon>
        <taxon>Gammaproteobacteria</taxon>
        <taxon>Enterobacterales</taxon>
        <taxon>Morganellaceae</taxon>
        <taxon>Providencia</taxon>
    </lineage>
</organism>
<proteinExistence type="predicted"/>
<feature type="chain" id="PRO_5008595937" description="Lipoprotein" evidence="1">
    <location>
        <begin position="30"/>
        <end position="101"/>
    </location>
</feature>
<evidence type="ECO:0000256" key="1">
    <source>
        <dbReference type="SAM" id="SignalP"/>
    </source>
</evidence>
<dbReference type="EMBL" id="LXEW01000003">
    <property type="protein sequence ID" value="OAT54966.1"/>
    <property type="molecule type" value="Genomic_DNA"/>
</dbReference>
<dbReference type="Proteomes" id="UP000078224">
    <property type="component" value="Unassembled WGS sequence"/>
</dbReference>
<protein>
    <recommendedName>
        <fullName evidence="4">Lipoprotein</fullName>
    </recommendedName>
</protein>
<evidence type="ECO:0008006" key="4">
    <source>
        <dbReference type="Google" id="ProtNLM"/>
    </source>
</evidence>
<dbReference type="InterPro" id="IPR005590">
    <property type="entry name" value="DUF333"/>
</dbReference>
<accession>A0A1B7K4A8</accession>
<gene>
    <name evidence="2" type="ORF">M998_0115</name>
</gene>
<keyword evidence="1" id="KW-0732">Signal</keyword>
<name>A0A1B7K4A8_9GAMM</name>
<feature type="signal peptide" evidence="1">
    <location>
        <begin position="1"/>
        <end position="29"/>
    </location>
</feature>
<evidence type="ECO:0000313" key="2">
    <source>
        <dbReference type="EMBL" id="OAT54966.1"/>
    </source>
</evidence>
<keyword evidence="3" id="KW-1185">Reference proteome</keyword>
<evidence type="ECO:0000313" key="3">
    <source>
        <dbReference type="Proteomes" id="UP000078224"/>
    </source>
</evidence>
<dbReference type="Pfam" id="PF03891">
    <property type="entry name" value="DUF333"/>
    <property type="match status" value="1"/>
</dbReference>
<dbReference type="OrthoDB" id="7065744at2"/>
<dbReference type="AlphaFoldDB" id="A0A1B7K4A8"/>
<dbReference type="PATRIC" id="fig|1354272.4.peg.121"/>
<reference evidence="2 3" key="1">
    <citation type="submission" date="2016-04" db="EMBL/GenBank/DDBJ databases">
        <title>ATOL: Assembling a taxonomically balanced genome-scale reconstruction of the evolutionary history of the Enterobacteriaceae.</title>
        <authorList>
            <person name="Plunkett G.III."/>
            <person name="Neeno-Eckwall E.C."/>
            <person name="Glasner J.D."/>
            <person name="Perna N.T."/>
        </authorList>
    </citation>
    <scope>NUCLEOTIDE SEQUENCE [LARGE SCALE GENOMIC DNA]</scope>
    <source>
        <strain evidence="2 3">ATCC 35613</strain>
    </source>
</reference>
<dbReference type="PROSITE" id="PS51257">
    <property type="entry name" value="PROKAR_LIPOPROTEIN"/>
    <property type="match status" value="1"/>
</dbReference>
<sequence length="101" mass="10178">MKHKISTLLKPIVSISLVSLLSISLSACSNSGSSKMTPAESSGAKYAQQVINLGPGAQEVCVSAGGVPALTLELNGDQTAVCQFANGKRCAADIIQGGACI</sequence>
<comment type="caution">
    <text evidence="2">The sequence shown here is derived from an EMBL/GenBank/DDBJ whole genome shotgun (WGS) entry which is preliminary data.</text>
</comment>